<dbReference type="GO" id="GO:0008829">
    <property type="term" value="F:dCTP deaminase activity"/>
    <property type="evidence" value="ECO:0007669"/>
    <property type="project" value="InterPro"/>
</dbReference>
<organism evidence="3 4">
    <name type="scientific">Hypericibacter terrae</name>
    <dbReference type="NCBI Taxonomy" id="2602015"/>
    <lineage>
        <taxon>Bacteria</taxon>
        <taxon>Pseudomonadati</taxon>
        <taxon>Pseudomonadota</taxon>
        <taxon>Alphaproteobacteria</taxon>
        <taxon>Rhodospirillales</taxon>
        <taxon>Dongiaceae</taxon>
        <taxon>Hypericibacter</taxon>
    </lineage>
</organism>
<dbReference type="InterPro" id="IPR036157">
    <property type="entry name" value="dUTPase-like_sf"/>
</dbReference>
<dbReference type="NCBIfam" id="NF005734">
    <property type="entry name" value="PRK07559.1"/>
    <property type="match status" value="1"/>
</dbReference>
<keyword evidence="4" id="KW-1185">Reference proteome</keyword>
<dbReference type="Proteomes" id="UP000326202">
    <property type="component" value="Chromosome"/>
</dbReference>
<sequence length="385" mass="42698">MALFQAEPAETGGKPAFSTGILPYQSIRELVRDREIDALAGIDEDQLQPASLDLRLGAVAYRVPASFLPGPDATVMSKIEAFGLYPIDLRDGAVLERGCVYVVPLQEHVALGSRLSAFANPKSSTGRLDIFTRLIVDGAVAFDRIEPGYRGPLYAEIAPKTFSVLVRQGSRLNQLRLRRGSPPTSGAALRRLHEQVPLVDTPERVTLREDNLGLTLDLSGDPETGLVGFRAKRHADVIDIDRKGALDPKDFWDPIYARSKDKASRGIILNPDDFYILATKEGVTVPPDHAAEMVPYDTLVGEFRVHYAGFFDPGFGYHNARGGGTKAVLEVRSHEVPFILEHEQIVGWLRYERLMAEPEKLYGRDLGSHYQNQGLTLAKHFMPWR</sequence>
<dbReference type="OrthoDB" id="9807211at2"/>
<evidence type="ECO:0000313" key="4">
    <source>
        <dbReference type="Proteomes" id="UP000326202"/>
    </source>
</evidence>
<dbReference type="PANTHER" id="PTHR42680:SF3">
    <property type="entry name" value="DCTP DEAMINASE"/>
    <property type="match status" value="1"/>
</dbReference>
<accession>A0A5J6MRA6</accession>
<evidence type="ECO:0000259" key="1">
    <source>
        <dbReference type="Pfam" id="PF06559"/>
    </source>
</evidence>
<dbReference type="Gene3D" id="2.70.40.10">
    <property type="match status" value="2"/>
</dbReference>
<dbReference type="Pfam" id="PF06559">
    <property type="entry name" value="DCD_N"/>
    <property type="match status" value="1"/>
</dbReference>
<dbReference type="GO" id="GO:0009394">
    <property type="term" value="P:2'-deoxyribonucleotide metabolic process"/>
    <property type="evidence" value="ECO:0007669"/>
    <property type="project" value="InterPro"/>
</dbReference>
<evidence type="ECO:0000259" key="2">
    <source>
        <dbReference type="Pfam" id="PF22569"/>
    </source>
</evidence>
<dbReference type="InterPro" id="IPR010550">
    <property type="entry name" value="DCD_N"/>
</dbReference>
<reference evidence="3 4" key="1">
    <citation type="submission" date="2019-08" db="EMBL/GenBank/DDBJ databases">
        <title>Hyperibacter terrae gen. nov., sp. nov. and Hyperibacter viscosus sp. nov., two new members in the family Rhodospirillaceae isolated from the rhizosphere of Hypericum perforatum.</title>
        <authorList>
            <person name="Noviana Z."/>
        </authorList>
    </citation>
    <scope>NUCLEOTIDE SEQUENCE [LARGE SCALE GENOMIC DNA]</scope>
    <source>
        <strain evidence="3 4">R5913</strain>
    </source>
</reference>
<name>A0A5J6MRA6_9PROT</name>
<dbReference type="SUPFAM" id="SSF51283">
    <property type="entry name" value="dUTPase-like"/>
    <property type="match status" value="2"/>
</dbReference>
<feature type="domain" description="2'-deoxycytidine 5'-triphosphate deaminase C-terminal" evidence="2">
    <location>
        <begin position="187"/>
        <end position="381"/>
    </location>
</feature>
<proteinExistence type="predicted"/>
<dbReference type="PANTHER" id="PTHR42680">
    <property type="entry name" value="DCTP DEAMINASE"/>
    <property type="match status" value="1"/>
</dbReference>
<protein>
    <submittedName>
        <fullName evidence="3">2'-deoxycytidine 5'-triphosphate deaminase</fullName>
    </submittedName>
</protein>
<dbReference type="InterPro" id="IPR053811">
    <property type="entry name" value="DCD_C"/>
</dbReference>
<dbReference type="AlphaFoldDB" id="A0A5J6MRA6"/>
<dbReference type="EMBL" id="CP042906">
    <property type="protein sequence ID" value="QEX19863.1"/>
    <property type="molecule type" value="Genomic_DNA"/>
</dbReference>
<gene>
    <name evidence="3" type="primary">dcd</name>
    <name evidence="3" type="ORF">FRZ44_51780</name>
</gene>
<dbReference type="RefSeq" id="WP_151179885.1">
    <property type="nucleotide sequence ID" value="NZ_CP042906.1"/>
</dbReference>
<dbReference type="KEGG" id="htq:FRZ44_51780"/>
<dbReference type="Pfam" id="PF22569">
    <property type="entry name" value="DCD_C"/>
    <property type="match status" value="1"/>
</dbReference>
<evidence type="ECO:0000313" key="3">
    <source>
        <dbReference type="EMBL" id="QEX19863.1"/>
    </source>
</evidence>
<feature type="domain" description="2'-deoxycytidine 5'-triphosphate deaminase N-terminal" evidence="1">
    <location>
        <begin position="19"/>
        <end position="180"/>
    </location>
</feature>